<dbReference type="PROSITE" id="PS00134">
    <property type="entry name" value="TRYPSIN_HIS"/>
    <property type="match status" value="1"/>
</dbReference>
<reference evidence="3" key="2">
    <citation type="submission" date="2020-11" db="EMBL/GenBank/DDBJ databases">
        <authorList>
            <person name="McCartney M.A."/>
            <person name="Auch B."/>
            <person name="Kono T."/>
            <person name="Mallez S."/>
            <person name="Becker A."/>
            <person name="Gohl D.M."/>
            <person name="Silverstein K.A.T."/>
            <person name="Koren S."/>
            <person name="Bechman K.B."/>
            <person name="Herman A."/>
            <person name="Abrahante J.E."/>
            <person name="Garbe J."/>
        </authorList>
    </citation>
    <scope>NUCLEOTIDE SEQUENCE</scope>
    <source>
        <strain evidence="3">Duluth1</strain>
        <tissue evidence="3">Whole animal</tissue>
    </source>
</reference>
<accession>A0A9D4S5B5</accession>
<evidence type="ECO:0000313" key="3">
    <source>
        <dbReference type="EMBL" id="KAH3891058.1"/>
    </source>
</evidence>
<dbReference type="InterPro" id="IPR043504">
    <property type="entry name" value="Peptidase_S1_PA_chymotrypsin"/>
</dbReference>
<proteinExistence type="predicted"/>
<gene>
    <name evidence="3" type="ORF">DPMN_015149</name>
</gene>
<name>A0A9D4S5B5_DREPO</name>
<reference evidence="3" key="1">
    <citation type="journal article" date="2019" name="bioRxiv">
        <title>The Genome of the Zebra Mussel, Dreissena polymorpha: A Resource for Invasive Species Research.</title>
        <authorList>
            <person name="McCartney M.A."/>
            <person name="Auch B."/>
            <person name="Kono T."/>
            <person name="Mallez S."/>
            <person name="Zhang Y."/>
            <person name="Obille A."/>
            <person name="Becker A."/>
            <person name="Abrahante J.E."/>
            <person name="Garbe J."/>
            <person name="Badalamenti J.P."/>
            <person name="Herman A."/>
            <person name="Mangelson H."/>
            <person name="Liachko I."/>
            <person name="Sullivan S."/>
            <person name="Sone E.D."/>
            <person name="Koren S."/>
            <person name="Silverstein K.A.T."/>
            <person name="Beckman K.B."/>
            <person name="Gohl D.M."/>
        </authorList>
    </citation>
    <scope>NUCLEOTIDE SEQUENCE</scope>
    <source>
        <strain evidence="3">Duluth1</strain>
        <tissue evidence="3">Whole animal</tissue>
    </source>
</reference>
<dbReference type="PANTHER" id="PTHR24252">
    <property type="entry name" value="ACROSIN-RELATED"/>
    <property type="match status" value="1"/>
</dbReference>
<evidence type="ECO:0000313" key="4">
    <source>
        <dbReference type="Proteomes" id="UP000828390"/>
    </source>
</evidence>
<comment type="caution">
    <text evidence="3">The sequence shown here is derived from an EMBL/GenBank/DDBJ whole genome shotgun (WGS) entry which is preliminary data.</text>
</comment>
<dbReference type="Gene3D" id="2.40.10.10">
    <property type="entry name" value="Trypsin-like serine proteases"/>
    <property type="match status" value="1"/>
</dbReference>
<protein>
    <recommendedName>
        <fullName evidence="2">Peptidase S1 domain-containing protein</fullName>
    </recommendedName>
</protein>
<dbReference type="SUPFAM" id="SSF50494">
    <property type="entry name" value="Trypsin-like serine proteases"/>
    <property type="match status" value="1"/>
</dbReference>
<dbReference type="AlphaFoldDB" id="A0A9D4S5B5"/>
<feature type="domain" description="Peptidase S1" evidence="2">
    <location>
        <begin position="18"/>
        <end position="71"/>
    </location>
</feature>
<evidence type="ECO:0000259" key="2">
    <source>
        <dbReference type="PROSITE" id="PS50240"/>
    </source>
</evidence>
<dbReference type="Pfam" id="PF00089">
    <property type="entry name" value="Trypsin"/>
    <property type="match status" value="1"/>
</dbReference>
<dbReference type="InterPro" id="IPR009003">
    <property type="entry name" value="Peptidase_S1_PA"/>
</dbReference>
<keyword evidence="4" id="KW-1185">Reference proteome</keyword>
<sequence>MDSCGDTYIAENDSRKRVVGGSALLQGEWPWLVSLHFISSHTFPDLSLLPHFCGASLIHSQWLLTAAHCVR</sequence>
<dbReference type="PROSITE" id="PS50240">
    <property type="entry name" value="TRYPSIN_DOM"/>
    <property type="match status" value="1"/>
</dbReference>
<dbReference type="InterPro" id="IPR001254">
    <property type="entry name" value="Trypsin_dom"/>
</dbReference>
<dbReference type="InterPro" id="IPR018114">
    <property type="entry name" value="TRYPSIN_HIS"/>
</dbReference>
<dbReference type="Proteomes" id="UP000828390">
    <property type="component" value="Unassembled WGS sequence"/>
</dbReference>
<evidence type="ECO:0000256" key="1">
    <source>
        <dbReference type="ARBA" id="ARBA00023157"/>
    </source>
</evidence>
<organism evidence="3 4">
    <name type="scientific">Dreissena polymorpha</name>
    <name type="common">Zebra mussel</name>
    <name type="synonym">Mytilus polymorpha</name>
    <dbReference type="NCBI Taxonomy" id="45954"/>
    <lineage>
        <taxon>Eukaryota</taxon>
        <taxon>Metazoa</taxon>
        <taxon>Spiralia</taxon>
        <taxon>Lophotrochozoa</taxon>
        <taxon>Mollusca</taxon>
        <taxon>Bivalvia</taxon>
        <taxon>Autobranchia</taxon>
        <taxon>Heteroconchia</taxon>
        <taxon>Euheterodonta</taxon>
        <taxon>Imparidentia</taxon>
        <taxon>Neoheterodontei</taxon>
        <taxon>Myida</taxon>
        <taxon>Dreissenoidea</taxon>
        <taxon>Dreissenidae</taxon>
        <taxon>Dreissena</taxon>
    </lineage>
</organism>
<dbReference type="GO" id="GO:0006508">
    <property type="term" value="P:proteolysis"/>
    <property type="evidence" value="ECO:0007669"/>
    <property type="project" value="InterPro"/>
</dbReference>
<keyword evidence="1" id="KW-1015">Disulfide bond</keyword>
<dbReference type="EMBL" id="JAIWYP010000001">
    <property type="protein sequence ID" value="KAH3891058.1"/>
    <property type="molecule type" value="Genomic_DNA"/>
</dbReference>
<dbReference type="PANTHER" id="PTHR24252:SF7">
    <property type="entry name" value="HYALIN"/>
    <property type="match status" value="1"/>
</dbReference>
<dbReference type="GO" id="GO:0004252">
    <property type="term" value="F:serine-type endopeptidase activity"/>
    <property type="evidence" value="ECO:0007669"/>
    <property type="project" value="InterPro"/>
</dbReference>